<dbReference type="Pfam" id="PF23187">
    <property type="entry name" value="UBX7_N"/>
    <property type="match status" value="1"/>
</dbReference>
<protein>
    <recommendedName>
        <fullName evidence="4">UBX domain-containing protein 4</fullName>
    </recommendedName>
    <alternativeName>
        <fullName evidence="5">UBX domain-containing protein 2</fullName>
    </alternativeName>
</protein>
<dbReference type="GeneID" id="20244978"/>
<accession>V4AA44</accession>
<dbReference type="SUPFAM" id="SSF54236">
    <property type="entry name" value="Ubiquitin-like"/>
    <property type="match status" value="1"/>
</dbReference>
<feature type="compositionally biased region" description="Low complexity" evidence="7">
    <location>
        <begin position="132"/>
        <end position="161"/>
    </location>
</feature>
<dbReference type="Gene3D" id="3.10.20.90">
    <property type="entry name" value="Phosphatidylinositol 3-kinase Catalytic Subunit, Chain A, domain 1"/>
    <property type="match status" value="1"/>
</dbReference>
<evidence type="ECO:0000259" key="8">
    <source>
        <dbReference type="PROSITE" id="PS50033"/>
    </source>
</evidence>
<dbReference type="InterPro" id="IPR029071">
    <property type="entry name" value="Ubiquitin-like_domsf"/>
</dbReference>
<dbReference type="SUPFAM" id="SSF52833">
    <property type="entry name" value="Thioredoxin-like"/>
    <property type="match status" value="1"/>
</dbReference>
<dbReference type="GO" id="GO:0005789">
    <property type="term" value="C:endoplasmic reticulum membrane"/>
    <property type="evidence" value="ECO:0007669"/>
    <property type="project" value="UniProtKB-SubCell"/>
</dbReference>
<evidence type="ECO:0000313" key="10">
    <source>
        <dbReference type="Proteomes" id="UP000030746"/>
    </source>
</evidence>
<comment type="function">
    <text evidence="6">Involved in endoplasmic reticulum-associated protein degradation (ERAD). Acts as a platform to recruit both UBQLN1 and VCP to the ER during ERAD.</text>
</comment>
<dbReference type="OMA" id="FEPNNTS"/>
<dbReference type="PROSITE" id="PS50033">
    <property type="entry name" value="UBX"/>
    <property type="match status" value="1"/>
</dbReference>
<feature type="compositionally biased region" description="Polar residues" evidence="7">
    <location>
        <begin position="457"/>
        <end position="467"/>
    </location>
</feature>
<feature type="compositionally biased region" description="Low complexity" evidence="7">
    <location>
        <begin position="404"/>
        <end position="425"/>
    </location>
</feature>
<proteinExistence type="predicted"/>
<dbReference type="PANTHER" id="PTHR46424">
    <property type="entry name" value="UBX DOMAIN-CONTAINING PROTEIN 4"/>
    <property type="match status" value="1"/>
</dbReference>
<dbReference type="EMBL" id="KB202481">
    <property type="protein sequence ID" value="ESO90181.1"/>
    <property type="molecule type" value="Genomic_DNA"/>
</dbReference>
<dbReference type="OrthoDB" id="2445133at2759"/>
<evidence type="ECO:0000256" key="1">
    <source>
        <dbReference type="ARBA" id="ARBA00004406"/>
    </source>
</evidence>
<dbReference type="CDD" id="cd16117">
    <property type="entry name" value="UBX_UBXN4"/>
    <property type="match status" value="1"/>
</dbReference>
<keyword evidence="10" id="KW-1185">Reference proteome</keyword>
<evidence type="ECO:0000256" key="2">
    <source>
        <dbReference type="ARBA" id="ARBA00023230"/>
    </source>
</evidence>
<dbReference type="PANTHER" id="PTHR46424:SF1">
    <property type="entry name" value="UBX DOMAIN-CONTAINING PROTEIN 4"/>
    <property type="match status" value="1"/>
</dbReference>
<evidence type="ECO:0000313" key="9">
    <source>
        <dbReference type="EMBL" id="ESO90181.1"/>
    </source>
</evidence>
<dbReference type="CTD" id="20244978"/>
<reference evidence="9 10" key="1">
    <citation type="journal article" date="2013" name="Nature">
        <title>Insights into bilaterian evolution from three spiralian genomes.</title>
        <authorList>
            <person name="Simakov O."/>
            <person name="Marletaz F."/>
            <person name="Cho S.J."/>
            <person name="Edsinger-Gonzales E."/>
            <person name="Havlak P."/>
            <person name="Hellsten U."/>
            <person name="Kuo D.H."/>
            <person name="Larsson T."/>
            <person name="Lv J."/>
            <person name="Arendt D."/>
            <person name="Savage R."/>
            <person name="Osoegawa K."/>
            <person name="de Jong P."/>
            <person name="Grimwood J."/>
            <person name="Chapman J.A."/>
            <person name="Shapiro H."/>
            <person name="Aerts A."/>
            <person name="Otillar R.P."/>
            <person name="Terry A.Y."/>
            <person name="Boore J.L."/>
            <person name="Grigoriev I.V."/>
            <person name="Lindberg D.R."/>
            <person name="Seaver E.C."/>
            <person name="Weisblat D.A."/>
            <person name="Putnam N.H."/>
            <person name="Rokhsar D.S."/>
        </authorList>
    </citation>
    <scope>NUCLEOTIDE SEQUENCE [LARGE SCALE GENOMIC DNA]</scope>
</reference>
<evidence type="ECO:0000256" key="3">
    <source>
        <dbReference type="ARBA" id="ARBA00038812"/>
    </source>
</evidence>
<dbReference type="Proteomes" id="UP000030746">
    <property type="component" value="Unassembled WGS sequence"/>
</dbReference>
<dbReference type="GO" id="GO:0006986">
    <property type="term" value="P:response to unfolded protein"/>
    <property type="evidence" value="ECO:0007669"/>
    <property type="project" value="UniProtKB-KW"/>
</dbReference>
<feature type="region of interest" description="Disordered" evidence="7">
    <location>
        <begin position="404"/>
        <end position="467"/>
    </location>
</feature>
<evidence type="ECO:0000256" key="7">
    <source>
        <dbReference type="SAM" id="MobiDB-lite"/>
    </source>
</evidence>
<feature type="compositionally biased region" description="Basic and acidic residues" evidence="7">
    <location>
        <begin position="162"/>
        <end position="175"/>
    </location>
</feature>
<feature type="region of interest" description="Disordered" evidence="7">
    <location>
        <begin position="116"/>
        <end position="175"/>
    </location>
</feature>
<dbReference type="RefSeq" id="XP_009059253.1">
    <property type="nucleotide sequence ID" value="XM_009061005.1"/>
</dbReference>
<comment type="subcellular location">
    <subcellularLocation>
        <location evidence="1">Endoplasmic reticulum membrane</location>
        <topology evidence="1">Peripheral membrane protein</topology>
    </subcellularLocation>
</comment>
<evidence type="ECO:0000256" key="4">
    <source>
        <dbReference type="ARBA" id="ARBA00040925"/>
    </source>
</evidence>
<sequence>MKWFDGTITQAVQTSKSRKSVFIVYISGDDKVSTEVSKTIEDKKIEELQDENHCVAVKMQANSEDCGFFSQIYPVVLVPSIFFIGENGVPLEVVGGSITAHDLLSKMENVIETNKGKIPAESVPGYKPPPVTAATTASTSQDGASSSAATNTSTSTTPSPTKSEDLSTKLSKAEELIEKRREEKLRKEFEERKNKEEEKRQLGKDLQKLKQFQKEKEMQEVQEQLRKDKEADRIARQKVKEQIARDRAERSEKFNREKKEKEEKASEAKKAKLQEEQKAAVEAEARRSETARIQFRLPDGSSIPNSFPSTDTLQSVLDFITQHVGGPVTLSTTFPRRTFEDSDMNKTLIDLQLAPSAVLITVPKRSSIVPKTPGGSGDILTLLLAPFMFILNLIRSLFGGSSASSSASSSTPSSSSTQSSQSTASGGDRKQNQAFKRQTDSNIKRFRNSQDDDDENATWNGNSTQQM</sequence>
<comment type="subunit">
    <text evidence="3">Directly interacts with VCP. Interacts with UBQLN1. Forms a complex with VCP and UBQLN1.</text>
</comment>
<name>V4AA44_LOTGI</name>
<dbReference type="AlphaFoldDB" id="V4AA44"/>
<evidence type="ECO:0000256" key="5">
    <source>
        <dbReference type="ARBA" id="ARBA00041575"/>
    </source>
</evidence>
<dbReference type="Pfam" id="PF00789">
    <property type="entry name" value="UBX"/>
    <property type="match status" value="1"/>
</dbReference>
<dbReference type="InterPro" id="IPR001012">
    <property type="entry name" value="UBX_dom"/>
</dbReference>
<organism evidence="9 10">
    <name type="scientific">Lottia gigantea</name>
    <name type="common">Giant owl limpet</name>
    <dbReference type="NCBI Taxonomy" id="225164"/>
    <lineage>
        <taxon>Eukaryota</taxon>
        <taxon>Metazoa</taxon>
        <taxon>Spiralia</taxon>
        <taxon>Lophotrochozoa</taxon>
        <taxon>Mollusca</taxon>
        <taxon>Gastropoda</taxon>
        <taxon>Patellogastropoda</taxon>
        <taxon>Lottioidea</taxon>
        <taxon>Lottiidae</taxon>
        <taxon>Lottia</taxon>
    </lineage>
</organism>
<dbReference type="KEGG" id="lgi:LOTGIDRAFT_192354"/>
<keyword evidence="2" id="KW-0834">Unfolded protein response</keyword>
<feature type="compositionally biased region" description="Basic and acidic residues" evidence="7">
    <location>
        <begin position="427"/>
        <end position="443"/>
    </location>
</feature>
<dbReference type="InterPro" id="IPR036249">
    <property type="entry name" value="Thioredoxin-like_sf"/>
</dbReference>
<dbReference type="GO" id="GO:0036503">
    <property type="term" value="P:ERAD pathway"/>
    <property type="evidence" value="ECO:0007669"/>
    <property type="project" value="TreeGrafter"/>
</dbReference>
<feature type="region of interest" description="Disordered" evidence="7">
    <location>
        <begin position="220"/>
        <end position="288"/>
    </location>
</feature>
<dbReference type="HOGENOM" id="CLU_039222_1_1_1"/>
<dbReference type="SMART" id="SM00166">
    <property type="entry name" value="UBX"/>
    <property type="match status" value="1"/>
</dbReference>
<gene>
    <name evidence="9" type="ORF">LOTGIDRAFT_192354</name>
</gene>
<feature type="domain" description="UBX" evidence="8">
    <location>
        <begin position="286"/>
        <end position="361"/>
    </location>
</feature>
<dbReference type="STRING" id="225164.V4AA44"/>
<evidence type="ECO:0000256" key="6">
    <source>
        <dbReference type="ARBA" id="ARBA00046062"/>
    </source>
</evidence>